<dbReference type="EMBL" id="AP019514">
    <property type="protein sequence ID" value="BBI63405.1"/>
    <property type="molecule type" value="Genomic_DNA"/>
</dbReference>
<evidence type="ECO:0000313" key="1">
    <source>
        <dbReference type="EMBL" id="BBI63405.1"/>
    </source>
</evidence>
<reference evidence="1 2" key="1">
    <citation type="journal article" date="2019" name="Microbiol. Resour. Announc.">
        <title>Complete Genome Sequence of Halomonas sulfidaeris Strain Esulfide1 Isolated from a Metal Sulfide Rock at a Depth of 2,200 Meters, Obtained Using Nanopore Sequencing.</title>
        <authorList>
            <person name="Saito M."/>
            <person name="Nishigata A."/>
            <person name="Galipon J."/>
            <person name="Arakawa K."/>
        </authorList>
    </citation>
    <scope>NUCLEOTIDE SEQUENCE [LARGE SCALE GENOMIC DNA]</scope>
    <source>
        <strain evidence="1 2">ATCC BAA-803</strain>
    </source>
</reference>
<dbReference type="InterPro" id="IPR027417">
    <property type="entry name" value="P-loop_NTPase"/>
</dbReference>
<dbReference type="Gene3D" id="3.40.50.300">
    <property type="entry name" value="P-loop containing nucleotide triphosphate hydrolases"/>
    <property type="match status" value="1"/>
</dbReference>
<organism evidence="1 2">
    <name type="scientific">Vreelandella sulfidaeris</name>
    <dbReference type="NCBI Taxonomy" id="115553"/>
    <lineage>
        <taxon>Bacteria</taxon>
        <taxon>Pseudomonadati</taxon>
        <taxon>Pseudomonadota</taxon>
        <taxon>Gammaproteobacteria</taxon>
        <taxon>Oceanospirillales</taxon>
        <taxon>Halomonadaceae</taxon>
        <taxon>Vreelandella</taxon>
    </lineage>
</organism>
<dbReference type="KEGG" id="hsr:HSBAA_47110"/>
<proteinExistence type="predicted"/>
<gene>
    <name evidence="1" type="ORF">HSBAA_47110</name>
</gene>
<accession>A0A455UBJ7</accession>
<evidence type="ECO:0000313" key="2">
    <source>
        <dbReference type="Proteomes" id="UP000320231"/>
    </source>
</evidence>
<protein>
    <submittedName>
        <fullName evidence="1">Uncharacterized protein</fullName>
    </submittedName>
</protein>
<dbReference type="Proteomes" id="UP000320231">
    <property type="component" value="Chromosome"/>
</dbReference>
<sequence length="54" mass="6340">MKNDIKLFIIRGIPGSGKSTTALRMLNENIVDIHVETDMYFTDEDGNYHYDYKR</sequence>
<dbReference type="SUPFAM" id="SSF52540">
    <property type="entry name" value="P-loop containing nucleoside triphosphate hydrolases"/>
    <property type="match status" value="1"/>
</dbReference>
<name>A0A455UBJ7_9GAMM</name>
<dbReference type="AlphaFoldDB" id="A0A455UBJ7"/>